<dbReference type="PANTHER" id="PTHR32114">
    <property type="entry name" value="ABC TRANSPORTER ABCH.3"/>
    <property type="match status" value="1"/>
</dbReference>
<dbReference type="RefSeq" id="WP_259623692.1">
    <property type="nucleotide sequence ID" value="NZ_JANYMP010000006.1"/>
</dbReference>
<dbReference type="AlphaFoldDB" id="A0A9X3A052"/>
<accession>A0A9X3A052</accession>
<dbReference type="Proteomes" id="UP001141259">
    <property type="component" value="Unassembled WGS sequence"/>
</dbReference>
<dbReference type="GO" id="GO:0006302">
    <property type="term" value="P:double-strand break repair"/>
    <property type="evidence" value="ECO:0007669"/>
    <property type="project" value="InterPro"/>
</dbReference>
<comment type="caution">
    <text evidence="5">The sequence shown here is derived from an EMBL/GenBank/DDBJ whole genome shotgun (WGS) entry which is preliminary data.</text>
</comment>
<evidence type="ECO:0000256" key="1">
    <source>
        <dbReference type="ARBA" id="ARBA00006930"/>
    </source>
</evidence>
<sequence>MIRTLTARRFRGIDSEVSVDFRMADGSLGSVLVLGDNGTGKSSIADSLEFCLRGKVSRRGNKGTKTKREAQNYFADGPPWIKVVLNDGSSYSRGFDLNPDKGAIKLGGNEFLPGFSLSPVVLGRSDVEVFWQLNSTEKMRFFFDYLRDVVKHPGYAALQVERTQGKLNGLRSGVLEAQIALSVAASIPIDRVPISSRKIFLQWRQENFPQYKTTSQKFKDSKSGKLRPKTDISPDIQAALNKLESRLGAIYSLQRQLQVSRRDSRSATGNGDVVSRKLPGLLSKVSERVSNDFSAIAGLKHIAAVSLFAARSGYELVVKCQLTSGRSVEPAQVLSEGALDLLAMLILLNVSHACAERGQVRVLALDDVWQSVDSVHRDAILDYLFSARFANWQFLITVHDRLWARLIENKARKFAFKLKTIEIVEWDSESGPRLRSGGIDTPNQLEKLIPDAPPEALCAYTGRALEELSDKLSQTMRTSISRTMGDRYTLEDLWPGVYKSISKSKVPEDLKIVASEINAGYALRNIYGAHYAMWAESTSASEVRRFSRLVVDLWRKAHCQKCGSPLGSVFMGKSREIGPTCNHADFWQ</sequence>
<dbReference type="InterPro" id="IPR027417">
    <property type="entry name" value="P-loop_NTPase"/>
</dbReference>
<evidence type="ECO:0000313" key="6">
    <source>
        <dbReference type="Proteomes" id="UP001141259"/>
    </source>
</evidence>
<reference evidence="5" key="1">
    <citation type="submission" date="2022-08" db="EMBL/GenBank/DDBJ databases">
        <authorList>
            <person name="Tistechok S."/>
            <person name="Samborskyy M."/>
            <person name="Roman I."/>
        </authorList>
    </citation>
    <scope>NUCLEOTIDE SEQUENCE</scope>
    <source>
        <strain evidence="5">DSM 103496</strain>
    </source>
</reference>
<comment type="subunit">
    <text evidence="2">Heterodimer of SbcC and SbcD.</text>
</comment>
<comment type="similarity">
    <text evidence="1">Belongs to the SMC family. SbcC subfamily.</text>
</comment>
<keyword evidence="5" id="KW-0547">Nucleotide-binding</keyword>
<dbReference type="EMBL" id="JANYMP010000006">
    <property type="protein sequence ID" value="MCS7478184.1"/>
    <property type="molecule type" value="Genomic_DNA"/>
</dbReference>
<dbReference type="SUPFAM" id="SSF52540">
    <property type="entry name" value="P-loop containing nucleoside triphosphate hydrolases"/>
    <property type="match status" value="1"/>
</dbReference>
<dbReference type="GO" id="GO:0016887">
    <property type="term" value="F:ATP hydrolysis activity"/>
    <property type="evidence" value="ECO:0007669"/>
    <property type="project" value="InterPro"/>
</dbReference>
<keyword evidence="5" id="KW-0067">ATP-binding</keyword>
<organism evidence="5 6">
    <name type="scientific">Umezawaea endophytica</name>
    <dbReference type="NCBI Taxonomy" id="1654476"/>
    <lineage>
        <taxon>Bacteria</taxon>
        <taxon>Bacillati</taxon>
        <taxon>Actinomycetota</taxon>
        <taxon>Actinomycetes</taxon>
        <taxon>Pseudonocardiales</taxon>
        <taxon>Pseudonocardiaceae</taxon>
        <taxon>Umezawaea</taxon>
    </lineage>
</organism>
<dbReference type="PANTHER" id="PTHR32114:SF2">
    <property type="entry name" value="ABC TRANSPORTER ABCH.3"/>
    <property type="match status" value="1"/>
</dbReference>
<dbReference type="GO" id="GO:0005524">
    <property type="term" value="F:ATP binding"/>
    <property type="evidence" value="ECO:0007669"/>
    <property type="project" value="UniProtKB-KW"/>
</dbReference>
<evidence type="ECO:0000259" key="4">
    <source>
        <dbReference type="Pfam" id="PF13476"/>
    </source>
</evidence>
<name>A0A9X3A052_9PSEU</name>
<gene>
    <name evidence="5" type="ORF">NZH93_15095</name>
</gene>
<dbReference type="Pfam" id="PF13476">
    <property type="entry name" value="AAA_23"/>
    <property type="match status" value="1"/>
</dbReference>
<evidence type="ECO:0000256" key="2">
    <source>
        <dbReference type="ARBA" id="ARBA00011322"/>
    </source>
</evidence>
<dbReference type="Gene3D" id="3.40.50.300">
    <property type="entry name" value="P-loop containing nucleotide triphosphate hydrolases"/>
    <property type="match status" value="1"/>
</dbReference>
<protein>
    <recommendedName>
        <fullName evidence="3">Nuclease SbcCD subunit C</fullName>
    </recommendedName>
</protein>
<keyword evidence="6" id="KW-1185">Reference proteome</keyword>
<dbReference type="InterPro" id="IPR038729">
    <property type="entry name" value="Rad50/SbcC_AAA"/>
</dbReference>
<evidence type="ECO:0000256" key="3">
    <source>
        <dbReference type="ARBA" id="ARBA00013368"/>
    </source>
</evidence>
<proteinExistence type="inferred from homology"/>
<evidence type="ECO:0000313" key="5">
    <source>
        <dbReference type="EMBL" id="MCS7478184.1"/>
    </source>
</evidence>
<feature type="domain" description="Rad50/SbcC-type AAA" evidence="4">
    <location>
        <begin position="6"/>
        <end position="100"/>
    </location>
</feature>